<evidence type="ECO:0000256" key="8">
    <source>
        <dbReference type="ARBA" id="ARBA00023136"/>
    </source>
</evidence>
<dbReference type="GO" id="GO:0016020">
    <property type="term" value="C:membrane"/>
    <property type="evidence" value="ECO:0007669"/>
    <property type="project" value="UniProtKB-SubCell"/>
</dbReference>
<dbReference type="GO" id="GO:0051865">
    <property type="term" value="P:protein autoubiquitination"/>
    <property type="evidence" value="ECO:0007669"/>
    <property type="project" value="TreeGrafter"/>
</dbReference>
<dbReference type="PROSITE" id="PS00518">
    <property type="entry name" value="ZF_RING_1"/>
    <property type="match status" value="1"/>
</dbReference>
<feature type="region of interest" description="Disordered" evidence="11">
    <location>
        <begin position="101"/>
        <end position="120"/>
    </location>
</feature>
<proteinExistence type="predicted"/>
<keyword evidence="4" id="KW-0519">Myristate</keyword>
<keyword evidence="6 10" id="KW-0863">Zinc-finger</keyword>
<organism evidence="14 15">
    <name type="scientific">Marmota monax</name>
    <name type="common">Woodchuck</name>
    <dbReference type="NCBI Taxonomy" id="9995"/>
    <lineage>
        <taxon>Eukaryota</taxon>
        <taxon>Metazoa</taxon>
        <taxon>Chordata</taxon>
        <taxon>Craniata</taxon>
        <taxon>Vertebrata</taxon>
        <taxon>Euteleostomi</taxon>
        <taxon>Mammalia</taxon>
        <taxon>Eutheria</taxon>
        <taxon>Euarchontoglires</taxon>
        <taxon>Glires</taxon>
        <taxon>Rodentia</taxon>
        <taxon>Sciuromorpha</taxon>
        <taxon>Sciuridae</taxon>
        <taxon>Xerinae</taxon>
        <taxon>Marmotini</taxon>
        <taxon>Marmota</taxon>
    </lineage>
</organism>
<evidence type="ECO:0000256" key="2">
    <source>
        <dbReference type="ARBA" id="ARBA00004635"/>
    </source>
</evidence>
<evidence type="ECO:0000259" key="12">
    <source>
        <dbReference type="PROSITE" id="PS50089"/>
    </source>
</evidence>
<reference evidence="13" key="2">
    <citation type="submission" date="2020-08" db="EMBL/GenBank/DDBJ databases">
        <authorList>
            <person name="Shumante A."/>
            <person name="Zimin A.V."/>
            <person name="Puiu D."/>
            <person name="Salzberg S.L."/>
        </authorList>
    </citation>
    <scope>NUCLEOTIDE SEQUENCE</scope>
    <source>
        <strain evidence="13">WC2-LM</strain>
        <tissue evidence="13">Liver</tissue>
    </source>
</reference>
<dbReference type="InterPro" id="IPR001841">
    <property type="entry name" value="Znf_RING"/>
</dbReference>
<protein>
    <recommendedName>
        <fullName evidence="3">RING finger protein 141</fullName>
    </recommendedName>
</protein>
<evidence type="ECO:0000256" key="3">
    <source>
        <dbReference type="ARBA" id="ARBA00022017"/>
    </source>
</evidence>
<evidence type="ECO:0000256" key="9">
    <source>
        <dbReference type="ARBA" id="ARBA00023288"/>
    </source>
</evidence>
<evidence type="ECO:0000313" key="13">
    <source>
        <dbReference type="EMBL" id="KAF7474084.1"/>
    </source>
</evidence>
<dbReference type="InterPro" id="IPR013083">
    <property type="entry name" value="Znf_RING/FYVE/PHD"/>
</dbReference>
<dbReference type="Pfam" id="PF13639">
    <property type="entry name" value="zf-RING_2"/>
    <property type="match status" value="1"/>
</dbReference>
<dbReference type="SMART" id="SM00184">
    <property type="entry name" value="RING"/>
    <property type="match status" value="1"/>
</dbReference>
<dbReference type="InterPro" id="IPR043400">
    <property type="entry name" value="RING-HC_RNF141"/>
</dbReference>
<accession>A0A5E4C1U4</accession>
<sequence>MEEGDDLCVAVIGTRRESSPVIPGRSDSLEPNPRPNPGLAVLPPSAAEVRVGQAVPETTPRTRAWSSLSGFRCFGVLGLGSHNRRSLSRFAALRPLGWEPGEVGQSRAGKDRSTVSRQRAGGRGLASLRCDLVGRRAAACWSEPGAEAASLTPGARCLELGNYVKQHFLDSKKHHFIMGQQISDQTQLVISKLPEKVAKHVILVRESSSLTYEEFLGRVAELNDVTAKVASGQEKHLLFEVQPGSDSSAFWKVVVRVVCTKINKSTGIVEASRIMNLYQFIQLYKDITSQAAGVLAQSSTSEEADENSSSVTSCQASLWMGRVKQLTDEEECCICMDGRADLILPCAHSFCQKCIDKWSDRHRNCPICRLQMTGANESWVVSDAPTEDDMANYILNMADEAGQPLRS</sequence>
<dbReference type="EMBL" id="WJEC01004357">
    <property type="protein sequence ID" value="KAF7474084.1"/>
    <property type="molecule type" value="Genomic_DNA"/>
</dbReference>
<dbReference type="GO" id="GO:0008270">
    <property type="term" value="F:zinc ion binding"/>
    <property type="evidence" value="ECO:0007669"/>
    <property type="project" value="UniProtKB-KW"/>
</dbReference>
<evidence type="ECO:0000256" key="1">
    <source>
        <dbReference type="ARBA" id="ARBA00003056"/>
    </source>
</evidence>
<evidence type="ECO:0000256" key="6">
    <source>
        <dbReference type="ARBA" id="ARBA00022771"/>
    </source>
</evidence>
<feature type="domain" description="RING-type" evidence="12">
    <location>
        <begin position="332"/>
        <end position="369"/>
    </location>
</feature>
<dbReference type="InterPro" id="IPR047126">
    <property type="entry name" value="RNF141-like"/>
</dbReference>
<gene>
    <name evidence="13" type="ORF">GHT09_015245</name>
    <name evidence="14" type="ORF">MONAX_5E012938</name>
</gene>
<evidence type="ECO:0000256" key="5">
    <source>
        <dbReference type="ARBA" id="ARBA00022723"/>
    </source>
</evidence>
<dbReference type="PROSITE" id="PS50089">
    <property type="entry name" value="ZF_RING_2"/>
    <property type="match status" value="1"/>
</dbReference>
<dbReference type="CDD" id="cd16545">
    <property type="entry name" value="RING-HC_RNF141"/>
    <property type="match status" value="1"/>
</dbReference>
<dbReference type="EMBL" id="CABDUW010000767">
    <property type="protein sequence ID" value="VTJ74872.1"/>
    <property type="molecule type" value="Genomic_DNA"/>
</dbReference>
<dbReference type="Proteomes" id="UP000662637">
    <property type="component" value="Unassembled WGS sequence"/>
</dbReference>
<reference evidence="14 15" key="1">
    <citation type="submission" date="2019-04" db="EMBL/GenBank/DDBJ databases">
        <authorList>
            <person name="Alioto T."/>
            <person name="Alioto T."/>
        </authorList>
    </citation>
    <scope>NUCLEOTIDE SEQUENCE [LARGE SCALE GENOMIC DNA]</scope>
</reference>
<comment type="function">
    <text evidence="1">May be involved in spermatogenesis.</text>
</comment>
<evidence type="ECO:0000256" key="4">
    <source>
        <dbReference type="ARBA" id="ARBA00022707"/>
    </source>
</evidence>
<name>A0A5E4C1U4_MARMO</name>
<keyword evidence="9" id="KW-0449">Lipoprotein</keyword>
<dbReference type="GO" id="GO:0004842">
    <property type="term" value="F:ubiquitin-protein transferase activity"/>
    <property type="evidence" value="ECO:0007669"/>
    <property type="project" value="TreeGrafter"/>
</dbReference>
<dbReference type="AlphaFoldDB" id="A0A5E4C1U4"/>
<keyword evidence="15" id="KW-1185">Reference proteome</keyword>
<evidence type="ECO:0000313" key="15">
    <source>
        <dbReference type="Proteomes" id="UP000335636"/>
    </source>
</evidence>
<evidence type="ECO:0000256" key="11">
    <source>
        <dbReference type="SAM" id="MobiDB-lite"/>
    </source>
</evidence>
<keyword evidence="5" id="KW-0479">Metal-binding</keyword>
<keyword evidence="8" id="KW-0472">Membrane</keyword>
<keyword evidence="7" id="KW-0862">Zinc</keyword>
<dbReference type="PANTHER" id="PTHR12109">
    <property type="entry name" value="RING FINGER PROTEIN 141-RELATED"/>
    <property type="match status" value="1"/>
</dbReference>
<evidence type="ECO:0000256" key="7">
    <source>
        <dbReference type="ARBA" id="ARBA00022833"/>
    </source>
</evidence>
<dbReference type="InterPro" id="IPR017907">
    <property type="entry name" value="Znf_RING_CS"/>
</dbReference>
<comment type="subcellular location">
    <subcellularLocation>
        <location evidence="2">Membrane</location>
        <topology evidence="2">Lipid-anchor</topology>
    </subcellularLocation>
</comment>
<dbReference type="Proteomes" id="UP000335636">
    <property type="component" value="Unassembled WGS sequence"/>
</dbReference>
<dbReference type="SUPFAM" id="SSF57850">
    <property type="entry name" value="RING/U-box"/>
    <property type="match status" value="1"/>
</dbReference>
<dbReference type="PANTHER" id="PTHR12109:SF3">
    <property type="entry name" value="RING FINGER PROTEIN 141"/>
    <property type="match status" value="1"/>
</dbReference>
<evidence type="ECO:0000313" key="14">
    <source>
        <dbReference type="EMBL" id="VTJ74872.1"/>
    </source>
</evidence>
<dbReference type="FunFam" id="3.30.40.10:FF:000160">
    <property type="entry name" value="Ring finger protein 141"/>
    <property type="match status" value="1"/>
</dbReference>
<dbReference type="Gene3D" id="3.30.40.10">
    <property type="entry name" value="Zinc/RING finger domain, C3HC4 (zinc finger)"/>
    <property type="match status" value="1"/>
</dbReference>
<evidence type="ECO:0000256" key="10">
    <source>
        <dbReference type="PROSITE-ProRule" id="PRU00175"/>
    </source>
</evidence>